<dbReference type="Gene3D" id="1.10.8.60">
    <property type="match status" value="1"/>
</dbReference>
<dbReference type="Pfam" id="PF00158">
    <property type="entry name" value="Sigma54_activat"/>
    <property type="match status" value="1"/>
</dbReference>
<keyword evidence="1" id="KW-0547">Nucleotide-binding</keyword>
<feature type="domain" description="Sigma-54 factor interaction" evidence="5">
    <location>
        <begin position="42"/>
        <end position="265"/>
    </location>
</feature>
<accession>E5Y2B5</accession>
<evidence type="ECO:0000256" key="3">
    <source>
        <dbReference type="ARBA" id="ARBA00023015"/>
    </source>
</evidence>
<dbReference type="GeneID" id="78087688"/>
<keyword evidence="2" id="KW-0067">ATP-binding</keyword>
<keyword evidence="7" id="KW-1185">Reference proteome</keyword>
<reference evidence="6 7" key="1">
    <citation type="submission" date="2010-10" db="EMBL/GenBank/DDBJ databases">
        <authorList>
            <consortium name="The Broad Institute Genome Sequencing Platform"/>
            <person name="Ward D."/>
            <person name="Earl A."/>
            <person name="Feldgarden M."/>
            <person name="Young S.K."/>
            <person name="Gargeya S."/>
            <person name="Zeng Q."/>
            <person name="Alvarado L."/>
            <person name="Berlin A."/>
            <person name="Bochicchio J."/>
            <person name="Chapman S.B."/>
            <person name="Chen Z."/>
            <person name="Freedman E."/>
            <person name="Gellesch M."/>
            <person name="Goldberg J."/>
            <person name="Griggs A."/>
            <person name="Gujja S."/>
            <person name="Heilman E."/>
            <person name="Heiman D."/>
            <person name="Howarth C."/>
            <person name="Mehta T."/>
            <person name="Neiman D."/>
            <person name="Pearson M."/>
            <person name="Roberts A."/>
            <person name="Saif S."/>
            <person name="Shea T."/>
            <person name="Shenoy N."/>
            <person name="Sisk P."/>
            <person name="Stolte C."/>
            <person name="Sykes S."/>
            <person name="White J."/>
            <person name="Yandava C."/>
            <person name="Allen-Vercoe E."/>
            <person name="Sibley C."/>
            <person name="Ambrose C.E."/>
            <person name="Strauss J."/>
            <person name="Daigneault M."/>
            <person name="Haas B."/>
            <person name="Nusbaum C."/>
            <person name="Birren B."/>
        </authorList>
    </citation>
    <scope>NUCLEOTIDE SEQUENCE [LARGE SCALE GENOMIC DNA]</scope>
    <source>
        <strain evidence="6 7">3_1_6</strain>
    </source>
</reference>
<dbReference type="STRING" id="563192.HMPREF0179_00325"/>
<dbReference type="InterPro" id="IPR009057">
    <property type="entry name" value="Homeodomain-like_sf"/>
</dbReference>
<evidence type="ECO:0000259" key="5">
    <source>
        <dbReference type="PROSITE" id="PS50045"/>
    </source>
</evidence>
<evidence type="ECO:0000256" key="2">
    <source>
        <dbReference type="ARBA" id="ARBA00022840"/>
    </source>
</evidence>
<keyword evidence="3" id="KW-0805">Transcription regulation</keyword>
<comment type="caution">
    <text evidence="6">The sequence shown here is derived from an EMBL/GenBank/DDBJ whole genome shotgun (WGS) entry which is preliminary data.</text>
</comment>
<dbReference type="Pfam" id="PF25601">
    <property type="entry name" value="AAA_lid_14"/>
    <property type="match status" value="1"/>
</dbReference>
<evidence type="ECO:0000313" key="6">
    <source>
        <dbReference type="EMBL" id="EFV45839.2"/>
    </source>
</evidence>
<keyword evidence="4" id="KW-0804">Transcription</keyword>
<proteinExistence type="predicted"/>
<dbReference type="InterPro" id="IPR002078">
    <property type="entry name" value="Sigma_54_int"/>
</dbReference>
<dbReference type="SUPFAM" id="SSF52540">
    <property type="entry name" value="P-loop containing nucleoside triphosphate hydrolases"/>
    <property type="match status" value="1"/>
</dbReference>
<dbReference type="AlphaFoldDB" id="E5Y2B5"/>
<dbReference type="HOGENOM" id="CLU_000445_0_7_7"/>
<gene>
    <name evidence="6" type="ORF">HMPREF0179_00325</name>
</gene>
<dbReference type="Pfam" id="PF02954">
    <property type="entry name" value="HTH_8"/>
    <property type="match status" value="1"/>
</dbReference>
<evidence type="ECO:0000256" key="4">
    <source>
        <dbReference type="ARBA" id="ARBA00023163"/>
    </source>
</evidence>
<dbReference type="PANTHER" id="PTHR32071">
    <property type="entry name" value="TRANSCRIPTIONAL REGULATORY PROTEIN"/>
    <property type="match status" value="1"/>
</dbReference>
<dbReference type="InterPro" id="IPR002197">
    <property type="entry name" value="HTH_Fis"/>
</dbReference>
<reference evidence="6 7" key="2">
    <citation type="submission" date="2013-04" db="EMBL/GenBank/DDBJ databases">
        <title>The Genome Sequence of Bilophila wadsworthia 3_1_6.</title>
        <authorList>
            <consortium name="The Broad Institute Genomics Platform"/>
            <person name="Earl A."/>
            <person name="Ward D."/>
            <person name="Feldgarden M."/>
            <person name="Gevers D."/>
            <person name="Sibley C."/>
            <person name="Strauss J."/>
            <person name="Allen-Vercoe E."/>
            <person name="Walker B."/>
            <person name="Young S."/>
            <person name="Zeng Q."/>
            <person name="Gargeya S."/>
            <person name="Fitzgerald M."/>
            <person name="Haas B."/>
            <person name="Abouelleil A."/>
            <person name="Allen A.W."/>
            <person name="Alvarado L."/>
            <person name="Arachchi H.M."/>
            <person name="Berlin A.M."/>
            <person name="Chapman S.B."/>
            <person name="Gainer-Dewar J."/>
            <person name="Goldberg J."/>
            <person name="Griggs A."/>
            <person name="Gujja S."/>
            <person name="Hansen M."/>
            <person name="Howarth C."/>
            <person name="Imamovic A."/>
            <person name="Ireland A."/>
            <person name="Larimer J."/>
            <person name="McCowan C."/>
            <person name="Murphy C."/>
            <person name="Pearson M."/>
            <person name="Poon T.W."/>
            <person name="Priest M."/>
            <person name="Roberts A."/>
            <person name="Saif S."/>
            <person name="Shea T."/>
            <person name="Sisk P."/>
            <person name="Sykes S."/>
            <person name="Wortman J."/>
            <person name="Nusbaum C."/>
            <person name="Birren B."/>
        </authorList>
    </citation>
    <scope>NUCLEOTIDE SEQUENCE [LARGE SCALE GENOMIC DNA]</scope>
    <source>
        <strain evidence="6 7">3_1_6</strain>
    </source>
</reference>
<dbReference type="RefSeq" id="WP_016360892.1">
    <property type="nucleotide sequence ID" value="NZ_KE150239.1"/>
</dbReference>
<dbReference type="PRINTS" id="PR01590">
    <property type="entry name" value="HTHFIS"/>
</dbReference>
<dbReference type="PROSITE" id="PS50045">
    <property type="entry name" value="SIGMA54_INTERACT_4"/>
    <property type="match status" value="1"/>
</dbReference>
<dbReference type="Gene3D" id="3.40.50.300">
    <property type="entry name" value="P-loop containing nucleotide triphosphate hydrolases"/>
    <property type="match status" value="1"/>
</dbReference>
<name>E5Y2B5_BILW3</name>
<protein>
    <recommendedName>
        <fullName evidence="5">Sigma-54 factor interaction domain-containing protein</fullName>
    </recommendedName>
</protein>
<dbReference type="GO" id="GO:0005524">
    <property type="term" value="F:ATP binding"/>
    <property type="evidence" value="ECO:0007669"/>
    <property type="project" value="UniProtKB-KW"/>
</dbReference>
<dbReference type="InterPro" id="IPR027417">
    <property type="entry name" value="P-loop_NTPase"/>
</dbReference>
<dbReference type="GO" id="GO:0043565">
    <property type="term" value="F:sequence-specific DNA binding"/>
    <property type="evidence" value="ECO:0007669"/>
    <property type="project" value="InterPro"/>
</dbReference>
<dbReference type="GO" id="GO:0006355">
    <property type="term" value="P:regulation of DNA-templated transcription"/>
    <property type="evidence" value="ECO:0007669"/>
    <property type="project" value="InterPro"/>
</dbReference>
<evidence type="ECO:0000313" key="7">
    <source>
        <dbReference type="Proteomes" id="UP000006034"/>
    </source>
</evidence>
<dbReference type="eggNOG" id="COG3829">
    <property type="taxonomic scope" value="Bacteria"/>
</dbReference>
<dbReference type="OrthoDB" id="9763792at2"/>
<dbReference type="SUPFAM" id="SSF46689">
    <property type="entry name" value="Homeodomain-like"/>
    <property type="match status" value="1"/>
</dbReference>
<sequence>MLSFAPLGMGKGGVLALRESRRLCGFAARTIGAGAVYALDDIPGDSPAIAQAREALRRAARHDAPVLLTGEEGTERHGFAQAIHNAGRRREAPFVAVHCGGIPRSLMRSELFGFDGEGGRPGKCELADGGTLFLDGVEALPLTAQMGILRLLRGGETARVGGGQGRTVNVRLIAGAGPGLSEAVREGLFLKELHELLREYTITVPPLRERRSDIEALAARCASRFAQALGKQPKPIAPEAMEALLKYSWPGNVRELETVLERAVALAEGDVIGLSDLHARISAAEVSVPTGKPLPGHEAKRLLAALERTAGNVREAAKLLGISRGGFYVKLKKLGLNPDEYR</sequence>
<evidence type="ECO:0000256" key="1">
    <source>
        <dbReference type="ARBA" id="ARBA00022741"/>
    </source>
</evidence>
<dbReference type="Gene3D" id="1.10.10.60">
    <property type="entry name" value="Homeodomain-like"/>
    <property type="match status" value="1"/>
</dbReference>
<dbReference type="PROSITE" id="PS00688">
    <property type="entry name" value="SIGMA54_INTERACT_3"/>
    <property type="match status" value="1"/>
</dbReference>
<dbReference type="EMBL" id="ADCP02000002">
    <property type="protein sequence ID" value="EFV45839.2"/>
    <property type="molecule type" value="Genomic_DNA"/>
</dbReference>
<dbReference type="InterPro" id="IPR058031">
    <property type="entry name" value="AAA_lid_NorR"/>
</dbReference>
<dbReference type="CDD" id="cd00009">
    <property type="entry name" value="AAA"/>
    <property type="match status" value="1"/>
</dbReference>
<dbReference type="InterPro" id="IPR025944">
    <property type="entry name" value="Sigma_54_int_dom_CS"/>
</dbReference>
<organism evidence="6 7">
    <name type="scientific">Bilophila wadsworthia (strain 3_1_6)</name>
    <dbReference type="NCBI Taxonomy" id="563192"/>
    <lineage>
        <taxon>Bacteria</taxon>
        <taxon>Pseudomonadati</taxon>
        <taxon>Thermodesulfobacteriota</taxon>
        <taxon>Desulfovibrionia</taxon>
        <taxon>Desulfovibrionales</taxon>
        <taxon>Desulfovibrionaceae</taxon>
        <taxon>Bilophila</taxon>
    </lineage>
</organism>
<dbReference type="Proteomes" id="UP000006034">
    <property type="component" value="Unassembled WGS sequence"/>
</dbReference>